<dbReference type="Pfam" id="PF13561">
    <property type="entry name" value="adh_short_C2"/>
    <property type="match status" value="1"/>
</dbReference>
<proteinExistence type="inferred from homology"/>
<protein>
    <submittedName>
        <fullName evidence="3">Unannotated protein</fullName>
    </submittedName>
</protein>
<dbReference type="EMBL" id="CAFBRV010000102">
    <property type="protein sequence ID" value="CAB5119424.1"/>
    <property type="molecule type" value="Genomic_DNA"/>
</dbReference>
<dbReference type="Gene3D" id="3.40.50.720">
    <property type="entry name" value="NAD(P)-binding Rossmann-like Domain"/>
    <property type="match status" value="1"/>
</dbReference>
<dbReference type="AlphaFoldDB" id="A0A6J7W0T7"/>
<gene>
    <name evidence="3" type="ORF">UFOPK4410_00954</name>
</gene>
<reference evidence="3" key="1">
    <citation type="submission" date="2020-05" db="EMBL/GenBank/DDBJ databases">
        <authorList>
            <person name="Chiriac C."/>
            <person name="Salcher M."/>
            <person name="Ghai R."/>
            <person name="Kavagutti S V."/>
        </authorList>
    </citation>
    <scope>NUCLEOTIDE SEQUENCE</scope>
</reference>
<evidence type="ECO:0000256" key="1">
    <source>
        <dbReference type="ARBA" id="ARBA00006484"/>
    </source>
</evidence>
<dbReference type="PANTHER" id="PTHR24321:SF8">
    <property type="entry name" value="ESTRADIOL 17-BETA-DEHYDROGENASE 8-RELATED"/>
    <property type="match status" value="1"/>
</dbReference>
<evidence type="ECO:0000256" key="2">
    <source>
        <dbReference type="ARBA" id="ARBA00023002"/>
    </source>
</evidence>
<organism evidence="3">
    <name type="scientific">freshwater metagenome</name>
    <dbReference type="NCBI Taxonomy" id="449393"/>
    <lineage>
        <taxon>unclassified sequences</taxon>
        <taxon>metagenomes</taxon>
        <taxon>ecological metagenomes</taxon>
    </lineage>
</organism>
<name>A0A6J7W0T7_9ZZZZ</name>
<comment type="similarity">
    <text evidence="1">Belongs to the short-chain dehydrogenases/reductases (SDR) family.</text>
</comment>
<dbReference type="SUPFAM" id="SSF51735">
    <property type="entry name" value="NAD(P)-binding Rossmann-fold domains"/>
    <property type="match status" value="1"/>
</dbReference>
<dbReference type="InterPro" id="IPR002347">
    <property type="entry name" value="SDR_fam"/>
</dbReference>
<evidence type="ECO:0000313" key="3">
    <source>
        <dbReference type="EMBL" id="CAB5119424.1"/>
    </source>
</evidence>
<accession>A0A6J7W0T7</accession>
<dbReference type="PANTHER" id="PTHR24321">
    <property type="entry name" value="DEHYDROGENASES, SHORT CHAIN"/>
    <property type="match status" value="1"/>
</dbReference>
<sequence length="261" mass="27426">MTRKYIVTGSASGIGASTLALLKERGEIVFGVDIHGADINADLSTKEGRLDAAAKSIELCGGTIDAVIACAGLAHPIAKTVSVNFFGVTDYLTEILPALTKSSSPRVAITSSMASLMPNSPELVEAMLALDESKAVAIAQGLVDKGDAEASLIYGSTKRALGRWIRRESIKPEWAGAGIPLNAVGPGIVETPMVAGMIASAEARAAIDTMVPMPLNYYLKPHQVAYLLIWLTSLENTHTTGQTIYIDGGSDAVLRGDDIWN</sequence>
<dbReference type="GO" id="GO:0016491">
    <property type="term" value="F:oxidoreductase activity"/>
    <property type="evidence" value="ECO:0007669"/>
    <property type="project" value="UniProtKB-KW"/>
</dbReference>
<keyword evidence="2" id="KW-0560">Oxidoreductase</keyword>
<dbReference type="InterPro" id="IPR036291">
    <property type="entry name" value="NAD(P)-bd_dom_sf"/>
</dbReference>
<dbReference type="PRINTS" id="PR00081">
    <property type="entry name" value="GDHRDH"/>
</dbReference>